<evidence type="ECO:0000256" key="14">
    <source>
        <dbReference type="PROSITE-ProRule" id="PRU10141"/>
    </source>
</evidence>
<organism evidence="17 18">
    <name type="scientific">Vigna angularis var. angularis</name>
    <dbReference type="NCBI Taxonomy" id="157739"/>
    <lineage>
        <taxon>Eukaryota</taxon>
        <taxon>Viridiplantae</taxon>
        <taxon>Streptophyta</taxon>
        <taxon>Embryophyta</taxon>
        <taxon>Tracheophyta</taxon>
        <taxon>Spermatophyta</taxon>
        <taxon>Magnoliopsida</taxon>
        <taxon>eudicotyledons</taxon>
        <taxon>Gunneridae</taxon>
        <taxon>Pentapetalae</taxon>
        <taxon>rosids</taxon>
        <taxon>fabids</taxon>
        <taxon>Fabales</taxon>
        <taxon>Fabaceae</taxon>
        <taxon>Papilionoideae</taxon>
        <taxon>50 kb inversion clade</taxon>
        <taxon>NPAAA clade</taxon>
        <taxon>indigoferoid/millettioid clade</taxon>
        <taxon>Phaseoleae</taxon>
        <taxon>Vigna</taxon>
    </lineage>
</organism>
<keyword evidence="6 15" id="KW-0812">Transmembrane</keyword>
<dbReference type="GO" id="GO:0004674">
    <property type="term" value="F:protein serine/threonine kinase activity"/>
    <property type="evidence" value="ECO:0007669"/>
    <property type="project" value="UniProtKB-KW"/>
</dbReference>
<evidence type="ECO:0000256" key="7">
    <source>
        <dbReference type="ARBA" id="ARBA00022741"/>
    </source>
</evidence>
<evidence type="ECO:0000313" key="17">
    <source>
        <dbReference type="EMBL" id="BAT84854.1"/>
    </source>
</evidence>
<evidence type="ECO:0000256" key="11">
    <source>
        <dbReference type="ARBA" id="ARBA00023136"/>
    </source>
</evidence>
<protein>
    <recommendedName>
        <fullName evidence="2">non-specific serine/threonine protein kinase</fullName>
        <ecNumber evidence="2">2.7.11.1</ecNumber>
    </recommendedName>
</protein>
<keyword evidence="4" id="KW-0723">Serine/threonine-protein kinase</keyword>
<evidence type="ECO:0000256" key="6">
    <source>
        <dbReference type="ARBA" id="ARBA00022692"/>
    </source>
</evidence>
<evidence type="ECO:0000256" key="1">
    <source>
        <dbReference type="ARBA" id="ARBA00004162"/>
    </source>
</evidence>
<sequence>MSSTLAAIFGGAAGAVALVGIAILIWFCLSRQRNVSRTSETGSSDPSQVGRHGAIELPIRDTRRFEMEELSLATKSFSDKNLIGEGKFGEVYKGLLQDGMLVAIKKRRGLASQEFVDEVRYLSSIHHRNLVTLLGYCQENSLQFLIYEYVPNGSVSSHLYGRGQQSQQKLEFKLRLSIAQGAAKGLAHLHSLSPRLVHKNFKTANVLVDENFIAKVADAGLRNFLGRVDTAGSSSQVATDEIFLASEVREFRRFSEKSDVYSFGVFLLELLSGKEATASPFPDSNQNLVEWVKFNLYVLSL</sequence>
<comment type="catalytic activity">
    <reaction evidence="13">
        <text>L-seryl-[protein] + ATP = O-phospho-L-seryl-[protein] + ADP + H(+)</text>
        <dbReference type="Rhea" id="RHEA:17989"/>
        <dbReference type="Rhea" id="RHEA-COMP:9863"/>
        <dbReference type="Rhea" id="RHEA-COMP:11604"/>
        <dbReference type="ChEBI" id="CHEBI:15378"/>
        <dbReference type="ChEBI" id="CHEBI:29999"/>
        <dbReference type="ChEBI" id="CHEBI:30616"/>
        <dbReference type="ChEBI" id="CHEBI:83421"/>
        <dbReference type="ChEBI" id="CHEBI:456216"/>
        <dbReference type="EC" id="2.7.11.1"/>
    </reaction>
</comment>
<evidence type="ECO:0000256" key="8">
    <source>
        <dbReference type="ARBA" id="ARBA00022777"/>
    </source>
</evidence>
<dbReference type="Pfam" id="PF07714">
    <property type="entry name" value="PK_Tyr_Ser-Thr"/>
    <property type="match status" value="1"/>
</dbReference>
<dbReference type="InterPro" id="IPR001245">
    <property type="entry name" value="Ser-Thr/Tyr_kinase_cat_dom"/>
</dbReference>
<dbReference type="GO" id="GO:0005524">
    <property type="term" value="F:ATP binding"/>
    <property type="evidence" value="ECO:0007669"/>
    <property type="project" value="UniProtKB-UniRule"/>
</dbReference>
<evidence type="ECO:0000256" key="3">
    <source>
        <dbReference type="ARBA" id="ARBA00022475"/>
    </source>
</evidence>
<keyword evidence="3" id="KW-1003">Cell membrane</keyword>
<feature type="domain" description="Protein kinase" evidence="16">
    <location>
        <begin position="77"/>
        <end position="301"/>
    </location>
</feature>
<dbReference type="Gene3D" id="1.10.510.10">
    <property type="entry name" value="Transferase(Phosphotransferase) domain 1"/>
    <property type="match status" value="1"/>
</dbReference>
<dbReference type="PANTHER" id="PTHR47982">
    <property type="entry name" value="PROLINE-RICH RECEPTOR-LIKE PROTEIN KINASE PERK4"/>
    <property type="match status" value="1"/>
</dbReference>
<evidence type="ECO:0000259" key="16">
    <source>
        <dbReference type="PROSITE" id="PS50011"/>
    </source>
</evidence>
<feature type="transmembrane region" description="Helical" evidence="15">
    <location>
        <begin position="6"/>
        <end position="29"/>
    </location>
</feature>
<evidence type="ECO:0000256" key="10">
    <source>
        <dbReference type="ARBA" id="ARBA00022989"/>
    </source>
</evidence>
<keyword evidence="11 15" id="KW-0472">Membrane</keyword>
<keyword evidence="8" id="KW-0418">Kinase</keyword>
<gene>
    <name evidence="17" type="primary">Vigan.04G231900</name>
    <name evidence="17" type="ORF">VIGAN_04231900</name>
</gene>
<dbReference type="InterPro" id="IPR011009">
    <property type="entry name" value="Kinase-like_dom_sf"/>
</dbReference>
<dbReference type="PROSITE" id="PS50011">
    <property type="entry name" value="PROTEIN_KINASE_DOM"/>
    <property type="match status" value="1"/>
</dbReference>
<dbReference type="Proteomes" id="UP000291084">
    <property type="component" value="Chromosome 4"/>
</dbReference>
<dbReference type="EMBL" id="AP015037">
    <property type="protein sequence ID" value="BAT84854.1"/>
    <property type="molecule type" value="Genomic_DNA"/>
</dbReference>
<evidence type="ECO:0000256" key="5">
    <source>
        <dbReference type="ARBA" id="ARBA00022679"/>
    </source>
</evidence>
<dbReference type="OrthoDB" id="4062651at2759"/>
<name>A0A0S3RW86_PHAAN</name>
<dbReference type="PROSITE" id="PS00107">
    <property type="entry name" value="PROTEIN_KINASE_ATP"/>
    <property type="match status" value="1"/>
</dbReference>
<dbReference type="PANTHER" id="PTHR47982:SF20">
    <property type="entry name" value="NON-SPECIFIC SERINE_THREONINE PROTEIN KINASE"/>
    <property type="match status" value="1"/>
</dbReference>
<evidence type="ECO:0000256" key="9">
    <source>
        <dbReference type="ARBA" id="ARBA00022840"/>
    </source>
</evidence>
<feature type="binding site" evidence="14">
    <location>
        <position position="106"/>
    </location>
    <ligand>
        <name>ATP</name>
        <dbReference type="ChEBI" id="CHEBI:30616"/>
    </ligand>
</feature>
<keyword evidence="5" id="KW-0808">Transferase</keyword>
<reference evidence="17 18" key="1">
    <citation type="journal article" date="2015" name="Sci. Rep.">
        <title>The power of single molecule real-time sequencing technology in the de novo assembly of a eukaryotic genome.</title>
        <authorList>
            <person name="Sakai H."/>
            <person name="Naito K."/>
            <person name="Ogiso-Tanaka E."/>
            <person name="Takahashi Y."/>
            <person name="Iseki K."/>
            <person name="Muto C."/>
            <person name="Satou K."/>
            <person name="Teruya K."/>
            <person name="Shiroma A."/>
            <person name="Shimoji M."/>
            <person name="Hirano T."/>
            <person name="Itoh T."/>
            <person name="Kaga A."/>
            <person name="Tomooka N."/>
        </authorList>
    </citation>
    <scope>NUCLEOTIDE SEQUENCE [LARGE SCALE GENOMIC DNA]</scope>
    <source>
        <strain evidence="18">cv. Shumari</strain>
    </source>
</reference>
<evidence type="ECO:0000256" key="2">
    <source>
        <dbReference type="ARBA" id="ARBA00012513"/>
    </source>
</evidence>
<evidence type="ECO:0000256" key="12">
    <source>
        <dbReference type="ARBA" id="ARBA00047899"/>
    </source>
</evidence>
<evidence type="ECO:0000256" key="15">
    <source>
        <dbReference type="SAM" id="Phobius"/>
    </source>
</evidence>
<dbReference type="Gene3D" id="3.30.200.20">
    <property type="entry name" value="Phosphorylase Kinase, domain 1"/>
    <property type="match status" value="1"/>
</dbReference>
<dbReference type="InterPro" id="IPR000719">
    <property type="entry name" value="Prot_kinase_dom"/>
</dbReference>
<proteinExistence type="predicted"/>
<dbReference type="GO" id="GO:0005886">
    <property type="term" value="C:plasma membrane"/>
    <property type="evidence" value="ECO:0007669"/>
    <property type="project" value="UniProtKB-SubCell"/>
</dbReference>
<dbReference type="InterPro" id="IPR017441">
    <property type="entry name" value="Protein_kinase_ATP_BS"/>
</dbReference>
<keyword evidence="7 14" id="KW-0547">Nucleotide-binding</keyword>
<evidence type="ECO:0000313" key="18">
    <source>
        <dbReference type="Proteomes" id="UP000291084"/>
    </source>
</evidence>
<keyword evidence="9 14" id="KW-0067">ATP-binding</keyword>
<evidence type="ECO:0000256" key="13">
    <source>
        <dbReference type="ARBA" id="ARBA00048679"/>
    </source>
</evidence>
<dbReference type="EC" id="2.7.11.1" evidence="2"/>
<dbReference type="AlphaFoldDB" id="A0A0S3RW86"/>
<accession>A0A0S3RW86</accession>
<dbReference type="SUPFAM" id="SSF56112">
    <property type="entry name" value="Protein kinase-like (PK-like)"/>
    <property type="match status" value="1"/>
</dbReference>
<dbReference type="InterPro" id="IPR047117">
    <property type="entry name" value="PERK1-13-like"/>
</dbReference>
<keyword evidence="10 15" id="KW-1133">Transmembrane helix</keyword>
<evidence type="ECO:0000256" key="4">
    <source>
        <dbReference type="ARBA" id="ARBA00022527"/>
    </source>
</evidence>
<comment type="catalytic activity">
    <reaction evidence="12">
        <text>L-threonyl-[protein] + ATP = O-phospho-L-threonyl-[protein] + ADP + H(+)</text>
        <dbReference type="Rhea" id="RHEA:46608"/>
        <dbReference type="Rhea" id="RHEA-COMP:11060"/>
        <dbReference type="Rhea" id="RHEA-COMP:11605"/>
        <dbReference type="ChEBI" id="CHEBI:15378"/>
        <dbReference type="ChEBI" id="CHEBI:30013"/>
        <dbReference type="ChEBI" id="CHEBI:30616"/>
        <dbReference type="ChEBI" id="CHEBI:61977"/>
        <dbReference type="ChEBI" id="CHEBI:456216"/>
        <dbReference type="EC" id="2.7.11.1"/>
    </reaction>
</comment>
<dbReference type="FunFam" id="3.30.200.20:FF:000523">
    <property type="entry name" value="Protein kinase superfamily protein"/>
    <property type="match status" value="1"/>
</dbReference>
<comment type="subcellular location">
    <subcellularLocation>
        <location evidence="1">Cell membrane</location>
        <topology evidence="1">Single-pass membrane protein</topology>
    </subcellularLocation>
</comment>
<keyword evidence="18" id="KW-1185">Reference proteome</keyword>